<dbReference type="PANTHER" id="PTHR23513:SF11">
    <property type="entry name" value="STAPHYLOFERRIN A TRANSPORTER"/>
    <property type="match status" value="1"/>
</dbReference>
<keyword evidence="2" id="KW-0813">Transport</keyword>
<evidence type="ECO:0000256" key="5">
    <source>
        <dbReference type="ARBA" id="ARBA00022989"/>
    </source>
</evidence>
<keyword evidence="6 7" id="KW-0472">Membrane</keyword>
<evidence type="ECO:0000256" key="3">
    <source>
        <dbReference type="ARBA" id="ARBA00022475"/>
    </source>
</evidence>
<dbReference type="GO" id="GO:0005886">
    <property type="term" value="C:plasma membrane"/>
    <property type="evidence" value="ECO:0007669"/>
    <property type="project" value="UniProtKB-SubCell"/>
</dbReference>
<dbReference type="Pfam" id="PF05977">
    <property type="entry name" value="MFS_3"/>
    <property type="match status" value="1"/>
</dbReference>
<protein>
    <submittedName>
        <fullName evidence="9">MFS transporter</fullName>
    </submittedName>
</protein>
<evidence type="ECO:0000256" key="4">
    <source>
        <dbReference type="ARBA" id="ARBA00022692"/>
    </source>
</evidence>
<feature type="domain" description="Major facilitator superfamily (MFS) profile" evidence="8">
    <location>
        <begin position="1"/>
        <end position="402"/>
    </location>
</feature>
<feature type="transmembrane region" description="Helical" evidence="7">
    <location>
        <begin position="315"/>
        <end position="339"/>
    </location>
</feature>
<dbReference type="EMBL" id="CP101717">
    <property type="protein sequence ID" value="WLD57423.1"/>
    <property type="molecule type" value="Genomic_DNA"/>
</dbReference>
<dbReference type="GO" id="GO:0022857">
    <property type="term" value="F:transmembrane transporter activity"/>
    <property type="evidence" value="ECO:0007669"/>
    <property type="project" value="InterPro"/>
</dbReference>
<feature type="transmembrane region" description="Helical" evidence="7">
    <location>
        <begin position="50"/>
        <end position="74"/>
    </location>
</feature>
<dbReference type="InterPro" id="IPR036259">
    <property type="entry name" value="MFS_trans_sf"/>
</dbReference>
<dbReference type="Gene3D" id="1.20.1250.20">
    <property type="entry name" value="MFS general substrate transporter like domains"/>
    <property type="match status" value="1"/>
</dbReference>
<keyword evidence="4 7" id="KW-0812">Transmembrane</keyword>
<feature type="transmembrane region" description="Helical" evidence="7">
    <location>
        <begin position="379"/>
        <end position="400"/>
    </location>
</feature>
<dbReference type="CDD" id="cd06173">
    <property type="entry name" value="MFS_MefA_like"/>
    <property type="match status" value="1"/>
</dbReference>
<feature type="transmembrane region" description="Helical" evidence="7">
    <location>
        <begin position="176"/>
        <end position="195"/>
    </location>
</feature>
<reference evidence="9" key="1">
    <citation type="submission" date="2022-07" db="EMBL/GenBank/DDBJ databases">
        <title>Complete genome sequence of Salinispirillum sp. LH10-3-1 capable of multiple carbohydrate inversion isolated from a soda lake.</title>
        <authorList>
            <person name="Liu J."/>
            <person name="Zhai Y."/>
            <person name="Zhang H."/>
            <person name="Yang H."/>
            <person name="Qu J."/>
            <person name="Li J."/>
        </authorList>
    </citation>
    <scope>NUCLEOTIDE SEQUENCE</scope>
    <source>
        <strain evidence="9">LH 10-3-1</strain>
    </source>
</reference>
<feature type="transmembrane region" description="Helical" evidence="7">
    <location>
        <begin position="109"/>
        <end position="131"/>
    </location>
</feature>
<accession>A0AB38YDI2</accession>
<feature type="transmembrane region" description="Helical" evidence="7">
    <location>
        <begin position="351"/>
        <end position="373"/>
    </location>
</feature>
<organism evidence="9">
    <name type="scientific">Salinispirillum sp. LH 10-3-1</name>
    <dbReference type="NCBI Taxonomy" id="2952525"/>
    <lineage>
        <taxon>Bacteria</taxon>
        <taxon>Pseudomonadati</taxon>
        <taxon>Pseudomonadota</taxon>
        <taxon>Gammaproteobacteria</taxon>
        <taxon>Oceanospirillales</taxon>
        <taxon>Saccharospirillaceae</taxon>
        <taxon>Salinispirillum</taxon>
    </lineage>
</organism>
<evidence type="ECO:0000313" key="9">
    <source>
        <dbReference type="EMBL" id="WLD57423.1"/>
    </source>
</evidence>
<feature type="transmembrane region" description="Helical" evidence="7">
    <location>
        <begin position="259"/>
        <end position="281"/>
    </location>
</feature>
<name>A0AB38YDI2_9GAMM</name>
<keyword evidence="5 7" id="KW-1133">Transmembrane helix</keyword>
<feature type="transmembrane region" description="Helical" evidence="7">
    <location>
        <begin position="216"/>
        <end position="239"/>
    </location>
</feature>
<sequence>MTDLTTQANTALFASAGFRRYFLASCFSTFAIWISRFLLGWTAWALTESAFWVGAVSALFLAPTFLFSLVFGVVADRVNPLRGMHLTTAAQALIGVAAAVTAGLDLFTLPWLCTLAAAIGVVTAAHHPMRLSLLPLLVERRHFAAAIGLSAMVFNTSRILGPALAAFLLWWASTAVAFGVAAALYAATVLCLMRVHSLKPSPKEERRSLWVELRAGLAFVRASQMIRLLMLLTMINGLYGRTIIEMLPALTGQLLRGDAGTLAVVTGAAGLGSIVGGLLVSRQRGTEAHLLGLVFSALLASAVVTLPIMWVSTLIALGLLIFLLSLCMTVIGTGCQTAIQLSVADAFRGRVMSIWTVITMGMPAIGAILLGALADNFGMALMLLIFALMAGIVTLILHSWRRSVGL</sequence>
<dbReference type="PANTHER" id="PTHR23513">
    <property type="entry name" value="INTEGRAL MEMBRANE EFFLUX PROTEIN-RELATED"/>
    <property type="match status" value="1"/>
</dbReference>
<dbReference type="AlphaFoldDB" id="A0AB38YDI2"/>
<dbReference type="InterPro" id="IPR010290">
    <property type="entry name" value="TM_effector"/>
</dbReference>
<proteinExistence type="predicted"/>
<evidence type="ECO:0000256" key="1">
    <source>
        <dbReference type="ARBA" id="ARBA00004651"/>
    </source>
</evidence>
<dbReference type="SUPFAM" id="SSF103473">
    <property type="entry name" value="MFS general substrate transporter"/>
    <property type="match status" value="1"/>
</dbReference>
<evidence type="ECO:0000259" key="8">
    <source>
        <dbReference type="PROSITE" id="PS50850"/>
    </source>
</evidence>
<dbReference type="InterPro" id="IPR020846">
    <property type="entry name" value="MFS_dom"/>
</dbReference>
<dbReference type="RefSeq" id="WP_304994709.1">
    <property type="nucleotide sequence ID" value="NZ_CP101717.1"/>
</dbReference>
<evidence type="ECO:0000256" key="2">
    <source>
        <dbReference type="ARBA" id="ARBA00022448"/>
    </source>
</evidence>
<gene>
    <name evidence="9" type="ORF">NFC81_11965</name>
</gene>
<evidence type="ECO:0000256" key="7">
    <source>
        <dbReference type="SAM" id="Phobius"/>
    </source>
</evidence>
<feature type="transmembrane region" description="Helical" evidence="7">
    <location>
        <begin position="288"/>
        <end position="309"/>
    </location>
</feature>
<feature type="transmembrane region" description="Helical" evidence="7">
    <location>
        <begin position="21"/>
        <end position="44"/>
    </location>
</feature>
<keyword evidence="3" id="KW-1003">Cell membrane</keyword>
<evidence type="ECO:0000256" key="6">
    <source>
        <dbReference type="ARBA" id="ARBA00023136"/>
    </source>
</evidence>
<comment type="subcellular location">
    <subcellularLocation>
        <location evidence="1">Cell membrane</location>
        <topology evidence="1">Multi-pass membrane protein</topology>
    </subcellularLocation>
</comment>
<dbReference type="PROSITE" id="PS50850">
    <property type="entry name" value="MFS"/>
    <property type="match status" value="1"/>
</dbReference>